<sequence>MVAAYAKKAGIEVDFLGGMDSGQPQPPMPTEHEADIAEVQAWLGHAKISTTQIYDRRENRPEDSPTFKVKYQRRIGCMLNANAWQMTAASECPVRRDAVRLSARVQRCPDILWQIYLVPRSIMETSSKSFLGATFTCDTGFE</sequence>
<dbReference type="Proteomes" id="UP000237477">
    <property type="component" value="Unassembled WGS sequence"/>
</dbReference>
<evidence type="ECO:0000313" key="2">
    <source>
        <dbReference type="Proteomes" id="UP000237477"/>
    </source>
</evidence>
<name>A0ABX4YQ62_9PSED</name>
<proteinExistence type="predicted"/>
<dbReference type="SUPFAM" id="SSF56349">
    <property type="entry name" value="DNA breaking-rejoining enzymes"/>
    <property type="match status" value="1"/>
</dbReference>
<organism evidence="1 2">
    <name type="scientific">Pseudomonas avellanae pv. morsprunorum</name>
    <dbReference type="NCBI Taxonomy" id="3380385"/>
    <lineage>
        <taxon>Bacteria</taxon>
        <taxon>Pseudomonadati</taxon>
        <taxon>Pseudomonadota</taxon>
        <taxon>Gammaproteobacteria</taxon>
        <taxon>Pseudomonadales</taxon>
        <taxon>Pseudomonadaceae</taxon>
        <taxon>Pseudomonas</taxon>
    </lineage>
</organism>
<gene>
    <name evidence="1" type="ORF">BKM26_27285</name>
</gene>
<keyword evidence="2" id="KW-1185">Reference proteome</keyword>
<protein>
    <submittedName>
        <fullName evidence="1">Uncharacterized protein</fullName>
    </submittedName>
</protein>
<dbReference type="InterPro" id="IPR011010">
    <property type="entry name" value="DNA_brk_join_enz"/>
</dbReference>
<reference evidence="1 2" key="1">
    <citation type="submission" date="2016-10" db="EMBL/GenBank/DDBJ databases">
        <title>Comparative genomics of Pseudomonas syringae.</title>
        <authorList>
            <person name="Hulin M.T."/>
        </authorList>
    </citation>
    <scope>NUCLEOTIDE SEQUENCE [LARGE SCALE GENOMIC DNA]</scope>
    <source>
        <strain evidence="2">R2-5255</strain>
    </source>
</reference>
<dbReference type="EMBL" id="MLEC01000083">
    <property type="protein sequence ID" value="POC82223.1"/>
    <property type="molecule type" value="Genomic_DNA"/>
</dbReference>
<evidence type="ECO:0000313" key="1">
    <source>
        <dbReference type="EMBL" id="POC82223.1"/>
    </source>
</evidence>
<accession>A0ABX4YQ62</accession>
<comment type="caution">
    <text evidence="1">The sequence shown here is derived from an EMBL/GenBank/DDBJ whole genome shotgun (WGS) entry which is preliminary data.</text>
</comment>